<evidence type="ECO:0000313" key="1">
    <source>
        <dbReference type="EMBL" id="GME28952.1"/>
    </source>
</evidence>
<organism evidence="1 2">
    <name type="scientific">Neofusicoccum parvum</name>
    <dbReference type="NCBI Taxonomy" id="310453"/>
    <lineage>
        <taxon>Eukaryota</taxon>
        <taxon>Fungi</taxon>
        <taxon>Dikarya</taxon>
        <taxon>Ascomycota</taxon>
        <taxon>Pezizomycotina</taxon>
        <taxon>Dothideomycetes</taxon>
        <taxon>Dothideomycetes incertae sedis</taxon>
        <taxon>Botryosphaeriales</taxon>
        <taxon>Botryosphaeriaceae</taxon>
        <taxon>Neofusicoccum</taxon>
    </lineage>
</organism>
<name>A0ACB5S863_9PEZI</name>
<dbReference type="Proteomes" id="UP001165186">
    <property type="component" value="Unassembled WGS sequence"/>
</dbReference>
<comment type="caution">
    <text evidence="1">The sequence shown here is derived from an EMBL/GenBank/DDBJ whole genome shotgun (WGS) entry which is preliminary data.</text>
</comment>
<dbReference type="EMBL" id="BSXG01000054">
    <property type="protein sequence ID" value="GME28952.1"/>
    <property type="molecule type" value="Genomic_DNA"/>
</dbReference>
<keyword evidence="2" id="KW-1185">Reference proteome</keyword>
<reference evidence="1" key="1">
    <citation type="submission" date="2024-09" db="EMBL/GenBank/DDBJ databases">
        <title>Draft Genome Sequences of Neofusicoccum parvum.</title>
        <authorList>
            <person name="Ashida A."/>
            <person name="Camagna M."/>
            <person name="Tanaka A."/>
            <person name="Takemoto D."/>
        </authorList>
    </citation>
    <scope>NUCLEOTIDE SEQUENCE</scope>
    <source>
        <strain evidence="1">PPO83</strain>
    </source>
</reference>
<protein>
    <submittedName>
        <fullName evidence="1">Zinc finger C2H2-type protein</fullName>
    </submittedName>
</protein>
<evidence type="ECO:0000313" key="2">
    <source>
        <dbReference type="Proteomes" id="UP001165186"/>
    </source>
</evidence>
<accession>A0ACB5S863</accession>
<gene>
    <name evidence="1" type="primary">g11796</name>
    <name evidence="1" type="ORF">NpPPO83_00011796</name>
</gene>
<sequence>MKLLSPLVGALLLAAPPAADAYQPVSDDTLRTLPAAPQDFDIHNGALLAPILIPRVPGTPGIVKVRQHFIDFFANSLPNWHLELHNSTSTTPTSNGKEIEFVNLIATRDPPWTKPGDVGRLALVAHYDSKLTPHGFIGATDSAAPCAMLMHTARSIDDALTKKWQKMEADGLGEGGLEEERGVQIILLDGEEAFQSWTDTDSLYGARALAETWEATYHPGMATFQTAISSIQLFLLLDLLGSSSPRVPSYFQTTHWAYQAMAKLEQRLRDLQLFKSSPNHPSKKKESRAFDEPVFLQDANRDVNAHMGGMVSDDHLPFMARGVEILHMIPTPFPRVWHELDDDGEHLDLDTVEDWARLVTAFACEWMELEGFMSTAPASKRAEKSELGGFDCVALSTGSVSLAGFEVPIKWDLTREFVLYPNGKGGTVKLPSTQHVKRPSPEMVQKLRQGKPEFFLTDCKITPASEISHEWGYEGSILIYDPKDPAVSSVEYVYLTDHLPEQAETRRDVLTDPKSNLFFVTLKGDSLPTYHFWQDVRKDGNPGEAEVFDWATYMDACASRRASEQLDSDTIRISGELHHANDDFEDNEEDKIDEAINAKLRRVTRSTRLRDDLSDDDSIKLGRPSRKHRYAPTPKPPPGRDSYDDFFLDSNNNELEGEALHRGLKDLFGFGRYYECPTDRFEYADPEVERLAREFEENLRVEGLQSTLRDFGFWQGNRSKKNQHFGGRSPPSEPPKRDWPKNKVLETVAYKLAVASKHTKGLLPLTGDEPWTRDDGIGFWTSLDPKVKPRVPNRLQKQDPTRYKRPAGITKERNKKENMFAGGFANFRSRFQRAPREPSYIRPWEQTSWKPNLQVDSEIELHQHLRRLRRRPKKSNLRQTTTRSTLSSSRPTQYPSSGRSSEWRTVTSSGISSRLAPPGAWSFRTRSTRSYPDSSPNHSPMSDVRYTTPAPFLPRTSSSSFPTRTDSRETYAPSTLSFADSWWQQNSQLYGPLRQRSSFARFATASSGTLPSSSRHASADARATGLVDEDLRFRDFDGKHTSGLHRGRRAASKGRVSFDLPEDDGGRRVPFREVRLRDGRLREVRSGLHKTRDGGERVQRDTYQTCTEDLTGTSDWLKRHHYRMHGRYLRNSNSSSSEYVPWSTVPCHVCHKLLATPREYALCYKHHFKGRLGNALENHPEVQRELRRMNWRVTCPTCHRDLRDLTRLEWPKHFASHGPTLASIAERKSREKTDFWKQWFDNARGYGPVAGNVRNTVDQYICSICKNPLVEMTTAQKRQHYNAHVQKGAAVPGKFATTAEAAADVNATMSESESDDPAKGH</sequence>
<proteinExistence type="predicted"/>